<feature type="non-terminal residue" evidence="2">
    <location>
        <position position="1"/>
    </location>
</feature>
<sequence length="115" mass="12157">LQPAREMMSQQGADKAADQQCPAEGSDPPTVQSEPDIPHKHSSNREGRTGNQTMSRDSFSDAEVRVVVCACVCVCVRARVCACAHVCVCARAHVCVCACVCTRVCVCACLLSGVS</sequence>
<protein>
    <submittedName>
        <fullName evidence="2">Uncharacterized protein</fullName>
    </submittedName>
</protein>
<feature type="compositionally biased region" description="Basic and acidic residues" evidence="1">
    <location>
        <begin position="36"/>
        <end position="48"/>
    </location>
</feature>
<organism evidence="2">
    <name type="scientific">Nothobranchius furzeri</name>
    <name type="common">Turquoise killifish</name>
    <dbReference type="NCBI Taxonomy" id="105023"/>
    <lineage>
        <taxon>Eukaryota</taxon>
        <taxon>Metazoa</taxon>
        <taxon>Chordata</taxon>
        <taxon>Craniata</taxon>
        <taxon>Vertebrata</taxon>
        <taxon>Euteleostomi</taxon>
        <taxon>Actinopterygii</taxon>
        <taxon>Neopterygii</taxon>
        <taxon>Teleostei</taxon>
        <taxon>Neoteleostei</taxon>
        <taxon>Acanthomorphata</taxon>
        <taxon>Ovalentaria</taxon>
        <taxon>Atherinomorphae</taxon>
        <taxon>Cyprinodontiformes</taxon>
        <taxon>Nothobranchiidae</taxon>
        <taxon>Nothobranchius</taxon>
    </lineage>
</organism>
<feature type="region of interest" description="Disordered" evidence="1">
    <location>
        <begin position="1"/>
        <end position="59"/>
    </location>
</feature>
<proteinExistence type="predicted"/>
<evidence type="ECO:0000313" key="2">
    <source>
        <dbReference type="EMBL" id="SBP41845.1"/>
    </source>
</evidence>
<name>A0A1A7ZIF5_NOTFU</name>
<accession>A0A1A7ZIF5</accession>
<gene>
    <name evidence="2" type="primary">CABZ01084505.1</name>
</gene>
<feature type="non-terminal residue" evidence="2">
    <location>
        <position position="115"/>
    </location>
</feature>
<evidence type="ECO:0000256" key="1">
    <source>
        <dbReference type="SAM" id="MobiDB-lite"/>
    </source>
</evidence>
<reference evidence="2" key="1">
    <citation type="submission" date="2016-05" db="EMBL/GenBank/DDBJ databases">
        <authorList>
            <person name="Lavstsen T."/>
            <person name="Jespersen J.S."/>
        </authorList>
    </citation>
    <scope>NUCLEOTIDE SEQUENCE</scope>
    <source>
        <tissue evidence="2">Brain</tissue>
    </source>
</reference>
<reference evidence="2" key="2">
    <citation type="submission" date="2016-06" db="EMBL/GenBank/DDBJ databases">
        <title>The genome of a short-lived fish provides insights into sex chromosome evolution and the genetic control of aging.</title>
        <authorList>
            <person name="Reichwald K."/>
            <person name="Felder M."/>
            <person name="Petzold A."/>
            <person name="Koch P."/>
            <person name="Groth M."/>
            <person name="Platzer M."/>
        </authorList>
    </citation>
    <scope>NUCLEOTIDE SEQUENCE</scope>
    <source>
        <tissue evidence="2">Brain</tissue>
    </source>
</reference>
<dbReference type="EMBL" id="HADY01003360">
    <property type="protein sequence ID" value="SBP41845.1"/>
    <property type="molecule type" value="Transcribed_RNA"/>
</dbReference>
<dbReference type="AlphaFoldDB" id="A0A1A7ZIF5"/>